<dbReference type="Gene3D" id="3.40.190.150">
    <property type="entry name" value="Bordetella uptake gene, domain 1"/>
    <property type="match status" value="1"/>
</dbReference>
<geneLocation type="plasmid" evidence="3 4">
    <name>unnamed1</name>
</geneLocation>
<keyword evidence="2" id="KW-0732">Signal</keyword>
<dbReference type="EMBL" id="CP039965">
    <property type="protein sequence ID" value="QCO58044.1"/>
    <property type="molecule type" value="Genomic_DNA"/>
</dbReference>
<dbReference type="Gene3D" id="3.40.190.10">
    <property type="entry name" value="Periplasmic binding protein-like II"/>
    <property type="match status" value="1"/>
</dbReference>
<evidence type="ECO:0000256" key="2">
    <source>
        <dbReference type="SAM" id="SignalP"/>
    </source>
</evidence>
<dbReference type="KEGG" id="pseb:EOK75_17785"/>
<keyword evidence="3" id="KW-0614">Plasmid</keyword>
<feature type="signal peptide" evidence="2">
    <location>
        <begin position="1"/>
        <end position="22"/>
    </location>
</feature>
<gene>
    <name evidence="3" type="ORF">EOK75_17785</name>
</gene>
<name>A0A4V1E1G4_9RHOB</name>
<dbReference type="PANTHER" id="PTHR42928">
    <property type="entry name" value="TRICARBOXYLATE-BINDING PROTEIN"/>
    <property type="match status" value="1"/>
</dbReference>
<dbReference type="Proteomes" id="UP000298631">
    <property type="component" value="Plasmid unnamed1"/>
</dbReference>
<dbReference type="CDD" id="cd07012">
    <property type="entry name" value="PBP2_Bug_TTT"/>
    <property type="match status" value="1"/>
</dbReference>
<feature type="chain" id="PRO_5020965100" evidence="2">
    <location>
        <begin position="23"/>
        <end position="315"/>
    </location>
</feature>
<dbReference type="InterPro" id="IPR042100">
    <property type="entry name" value="Bug_dom1"/>
</dbReference>
<dbReference type="PIRSF" id="PIRSF017082">
    <property type="entry name" value="YflP"/>
    <property type="match status" value="1"/>
</dbReference>
<evidence type="ECO:0000313" key="4">
    <source>
        <dbReference type="Proteomes" id="UP000298631"/>
    </source>
</evidence>
<reference evidence="3 4" key="1">
    <citation type="submission" date="2019-05" db="EMBL/GenBank/DDBJ databases">
        <title>Pseudorhodobacter turbinis sp. nov., isolated from the gut of the Korean turban shell.</title>
        <authorList>
            <person name="Jeong Y.-S."/>
            <person name="Kang W.-R."/>
            <person name="Bae J.-W."/>
        </authorList>
    </citation>
    <scope>NUCLEOTIDE SEQUENCE [LARGE SCALE GENOMIC DNA]</scope>
    <source>
        <strain evidence="3 4">S12M18</strain>
        <plasmid evidence="3 4">unnamed1</plasmid>
    </source>
</reference>
<keyword evidence="4" id="KW-1185">Reference proteome</keyword>
<dbReference type="Pfam" id="PF03401">
    <property type="entry name" value="TctC"/>
    <property type="match status" value="1"/>
</dbReference>
<dbReference type="OrthoDB" id="8970543at2"/>
<evidence type="ECO:0000313" key="3">
    <source>
        <dbReference type="EMBL" id="QCO58044.1"/>
    </source>
</evidence>
<dbReference type="AlphaFoldDB" id="A0A4V1E1G4"/>
<comment type="similarity">
    <text evidence="1">Belongs to the UPF0065 (bug) family.</text>
</comment>
<dbReference type="SUPFAM" id="SSF53850">
    <property type="entry name" value="Periplasmic binding protein-like II"/>
    <property type="match status" value="1"/>
</dbReference>
<organism evidence="3 4">
    <name type="scientific">Pseudorhodobacter turbinis</name>
    <dbReference type="NCBI Taxonomy" id="2500533"/>
    <lineage>
        <taxon>Bacteria</taxon>
        <taxon>Pseudomonadati</taxon>
        <taxon>Pseudomonadota</taxon>
        <taxon>Alphaproteobacteria</taxon>
        <taxon>Rhodobacterales</taxon>
        <taxon>Paracoccaceae</taxon>
        <taxon>Pseudorhodobacter</taxon>
    </lineage>
</organism>
<dbReference type="PANTHER" id="PTHR42928:SF5">
    <property type="entry name" value="BLR1237 PROTEIN"/>
    <property type="match status" value="1"/>
</dbReference>
<proteinExistence type="inferred from homology"/>
<sequence length="315" mass="33068">MSKRSFVAGLALLAVANTPAFAQDYPSKSIEIIVPSSAGGSTDTTARIFAEVAESKYEGFKFVINNINGSGGQKGFEAIARADADGYTMGLVFTPQLVAHVAAGRASYTLDSFHIIGNTADDPEIVVVPKDSAIKSLADLAEAGKGGDLTVAVNGIGSDDFLAAKAFEKLAGVTFNLLPTKGSTEQKAAILGGHVDASFMNLSQMEAQHKAGDATIISILTDTRNDLVPEVETGVEGGYDVQMRATRGFVTPAGVPAEIQAQLDGIFADVMADPAFQEKAKASSIYLLNMNSADYTAYLQKLQAETQEVFDAAPW</sequence>
<evidence type="ECO:0000256" key="1">
    <source>
        <dbReference type="ARBA" id="ARBA00006987"/>
    </source>
</evidence>
<dbReference type="InterPro" id="IPR005064">
    <property type="entry name" value="BUG"/>
</dbReference>
<accession>A0A4V1E1G4</accession>
<protein>
    <submittedName>
        <fullName evidence="3">Tripartite tricarboxylate transporter substrate binding protein</fullName>
    </submittedName>
</protein>